<feature type="non-terminal residue" evidence="1">
    <location>
        <position position="1"/>
    </location>
</feature>
<name>A0ACC4AQ61_POPAL</name>
<sequence length="76" mass="8210">LKTHVPIAVLPPPVIVPSGAALSYRSNRCRNWLVELDTCETPASKEVAGCLVAVRMALAELSLHLIQRANSMIMVS</sequence>
<dbReference type="Proteomes" id="UP000309997">
    <property type="component" value="Unassembled WGS sequence"/>
</dbReference>
<accession>A0ACC4AQ61</accession>
<dbReference type="EMBL" id="RCHU02000017">
    <property type="protein sequence ID" value="KAL3567903.1"/>
    <property type="molecule type" value="Genomic_DNA"/>
</dbReference>
<protein>
    <submittedName>
        <fullName evidence="1">Uncharacterized protein</fullName>
    </submittedName>
</protein>
<comment type="caution">
    <text evidence="1">The sequence shown here is derived from an EMBL/GenBank/DDBJ whole genome shotgun (WGS) entry which is preliminary data.</text>
</comment>
<keyword evidence="2" id="KW-1185">Reference proteome</keyword>
<evidence type="ECO:0000313" key="2">
    <source>
        <dbReference type="Proteomes" id="UP000309997"/>
    </source>
</evidence>
<gene>
    <name evidence="1" type="ORF">D5086_030554</name>
</gene>
<reference evidence="1 2" key="1">
    <citation type="journal article" date="2024" name="Plant Biotechnol. J.">
        <title>Genome and CRISPR/Cas9 system of a widespread forest tree (Populus alba) in the world.</title>
        <authorList>
            <person name="Liu Y.J."/>
            <person name="Jiang P.F."/>
            <person name="Han X.M."/>
            <person name="Li X.Y."/>
            <person name="Wang H.M."/>
            <person name="Wang Y.J."/>
            <person name="Wang X.X."/>
            <person name="Zeng Q.Y."/>
        </authorList>
    </citation>
    <scope>NUCLEOTIDE SEQUENCE [LARGE SCALE GENOMIC DNA]</scope>
    <source>
        <strain evidence="2">cv. PAL-ZL1</strain>
    </source>
</reference>
<evidence type="ECO:0000313" key="1">
    <source>
        <dbReference type="EMBL" id="KAL3567903.1"/>
    </source>
</evidence>
<organism evidence="1 2">
    <name type="scientific">Populus alba</name>
    <name type="common">White poplar</name>
    <dbReference type="NCBI Taxonomy" id="43335"/>
    <lineage>
        <taxon>Eukaryota</taxon>
        <taxon>Viridiplantae</taxon>
        <taxon>Streptophyta</taxon>
        <taxon>Embryophyta</taxon>
        <taxon>Tracheophyta</taxon>
        <taxon>Spermatophyta</taxon>
        <taxon>Magnoliopsida</taxon>
        <taxon>eudicotyledons</taxon>
        <taxon>Gunneridae</taxon>
        <taxon>Pentapetalae</taxon>
        <taxon>rosids</taxon>
        <taxon>fabids</taxon>
        <taxon>Malpighiales</taxon>
        <taxon>Salicaceae</taxon>
        <taxon>Saliceae</taxon>
        <taxon>Populus</taxon>
    </lineage>
</organism>
<proteinExistence type="predicted"/>